<keyword evidence="4 5" id="KW-0472">Membrane</keyword>
<dbReference type="InterPro" id="IPR020846">
    <property type="entry name" value="MFS_dom"/>
</dbReference>
<accession>A0ABU3NQU9</accession>
<feature type="transmembrane region" description="Helical" evidence="5">
    <location>
        <begin position="180"/>
        <end position="200"/>
    </location>
</feature>
<feature type="transmembrane region" description="Helical" evidence="5">
    <location>
        <begin position="17"/>
        <end position="38"/>
    </location>
</feature>
<comment type="caution">
    <text evidence="7">The sequence shown here is derived from an EMBL/GenBank/DDBJ whole genome shotgun (WGS) entry which is preliminary data.</text>
</comment>
<dbReference type="InterPro" id="IPR011701">
    <property type="entry name" value="MFS"/>
</dbReference>
<keyword evidence="3 5" id="KW-1133">Transmembrane helix</keyword>
<feature type="transmembrane region" description="Helical" evidence="5">
    <location>
        <begin position="50"/>
        <end position="73"/>
    </location>
</feature>
<reference evidence="7 8" key="1">
    <citation type="submission" date="2023-07" db="EMBL/GenBank/DDBJ databases">
        <title>Novel species of Thermanaerothrix with wide hydrolytic capabilities.</title>
        <authorList>
            <person name="Zayulina K.S."/>
            <person name="Podosokorskaya O.A."/>
            <person name="Elcheninov A.G."/>
        </authorList>
    </citation>
    <scope>NUCLEOTIDE SEQUENCE [LARGE SCALE GENOMIC DNA]</scope>
    <source>
        <strain evidence="7 8">4228-RoL</strain>
    </source>
</reference>
<feature type="transmembrane region" description="Helical" evidence="5">
    <location>
        <begin position="220"/>
        <end position="243"/>
    </location>
</feature>
<dbReference type="Pfam" id="PF07690">
    <property type="entry name" value="MFS_1"/>
    <property type="match status" value="1"/>
</dbReference>
<sequence>MSNPPHPRWYDYIRYNLYWFALTTRGQTISPIIVPLLVQQFVGEAAKGTYLGVIRLWALMVALLIQALMGMLSDRSVHPWGRRRPFILVGTVGEVIAFILIGVAAGLHGLEGFWVLFGLYIFSMISSNIAHAATQGLIPDLVPESLRGRFSGVKAFLELPLPLIFVSFVVARLIGNGNLWGGIGAVIGVLVVCAGVTMTIPERRLINPPAPLDWRPFFRLLLMTALFTAIILGSGSVIRWGVAVTQLLTLEWRRWLIGALGLLMIMIAVVGGVLGSLRIGLGRDWKLAPGFPWWVVNRLAYLVGSTNLATFLIYYLQERFVDLQGERAAAPAASIVMVVGIFVLLSTLPSGWLSDRFGKHPILLLAGSMAALGAAIVVLAPDLTLLRVAGAVLGAATGLFYAANWALGTEIVPEEHAGRFLGLSNLAGAGAGAIGAYIGGPIADAVGYTPLMLIFGVLFLFSNLALMGIPSSRRHQ</sequence>
<protein>
    <submittedName>
        <fullName evidence="7">MFS transporter</fullName>
    </submittedName>
</protein>
<comment type="subcellular location">
    <subcellularLocation>
        <location evidence="1">Cell membrane</location>
        <topology evidence="1">Multi-pass membrane protein</topology>
    </subcellularLocation>
</comment>
<feature type="transmembrane region" description="Helical" evidence="5">
    <location>
        <begin position="255"/>
        <end position="277"/>
    </location>
</feature>
<feature type="transmembrane region" description="Helical" evidence="5">
    <location>
        <begin position="445"/>
        <end position="466"/>
    </location>
</feature>
<feature type="transmembrane region" description="Helical" evidence="5">
    <location>
        <begin position="360"/>
        <end position="380"/>
    </location>
</feature>
<dbReference type="Pfam" id="PF13347">
    <property type="entry name" value="MFS_2"/>
    <property type="match status" value="1"/>
</dbReference>
<feature type="transmembrane region" description="Helical" evidence="5">
    <location>
        <begin position="113"/>
        <end position="134"/>
    </location>
</feature>
<evidence type="ECO:0000313" key="8">
    <source>
        <dbReference type="Proteomes" id="UP001254165"/>
    </source>
</evidence>
<keyword evidence="8" id="KW-1185">Reference proteome</keyword>
<evidence type="ECO:0000256" key="2">
    <source>
        <dbReference type="ARBA" id="ARBA00022692"/>
    </source>
</evidence>
<evidence type="ECO:0000256" key="3">
    <source>
        <dbReference type="ARBA" id="ARBA00022989"/>
    </source>
</evidence>
<evidence type="ECO:0000256" key="1">
    <source>
        <dbReference type="ARBA" id="ARBA00004651"/>
    </source>
</evidence>
<feature type="transmembrane region" description="Helical" evidence="5">
    <location>
        <begin position="420"/>
        <end position="439"/>
    </location>
</feature>
<feature type="transmembrane region" description="Helical" evidence="5">
    <location>
        <begin position="298"/>
        <end position="316"/>
    </location>
</feature>
<evidence type="ECO:0000256" key="4">
    <source>
        <dbReference type="ARBA" id="ARBA00023136"/>
    </source>
</evidence>
<feature type="domain" description="Major facilitator superfamily (MFS) profile" evidence="6">
    <location>
        <begin position="264"/>
        <end position="476"/>
    </location>
</feature>
<evidence type="ECO:0000313" key="7">
    <source>
        <dbReference type="EMBL" id="MDT8899218.1"/>
    </source>
</evidence>
<dbReference type="PROSITE" id="PS50850">
    <property type="entry name" value="MFS"/>
    <property type="match status" value="1"/>
</dbReference>
<dbReference type="InterPro" id="IPR036259">
    <property type="entry name" value="MFS_trans_sf"/>
</dbReference>
<dbReference type="PANTHER" id="PTHR23528">
    <property type="match status" value="1"/>
</dbReference>
<keyword evidence="2 5" id="KW-0812">Transmembrane</keyword>
<evidence type="ECO:0000256" key="5">
    <source>
        <dbReference type="SAM" id="Phobius"/>
    </source>
</evidence>
<evidence type="ECO:0000259" key="6">
    <source>
        <dbReference type="PROSITE" id="PS50850"/>
    </source>
</evidence>
<dbReference type="RefSeq" id="WP_315625904.1">
    <property type="nucleotide sequence ID" value="NZ_JAUHMF010000002.1"/>
</dbReference>
<proteinExistence type="predicted"/>
<dbReference type="Proteomes" id="UP001254165">
    <property type="component" value="Unassembled WGS sequence"/>
</dbReference>
<gene>
    <name evidence="7" type="ORF">QYE77_13210</name>
</gene>
<name>A0ABU3NQU9_9CHLR</name>
<dbReference type="EMBL" id="JAUHMF010000002">
    <property type="protein sequence ID" value="MDT8899218.1"/>
    <property type="molecule type" value="Genomic_DNA"/>
</dbReference>
<organism evidence="7 8">
    <name type="scientific">Thermanaerothrix solaris</name>
    <dbReference type="NCBI Taxonomy" id="3058434"/>
    <lineage>
        <taxon>Bacteria</taxon>
        <taxon>Bacillati</taxon>
        <taxon>Chloroflexota</taxon>
        <taxon>Anaerolineae</taxon>
        <taxon>Anaerolineales</taxon>
        <taxon>Anaerolineaceae</taxon>
        <taxon>Thermanaerothrix</taxon>
    </lineage>
</organism>
<dbReference type="PANTHER" id="PTHR23528:SF1">
    <property type="entry name" value="MAJOR FACILITATOR SUPERFAMILY (MFS) PROFILE DOMAIN-CONTAINING PROTEIN"/>
    <property type="match status" value="1"/>
</dbReference>
<feature type="transmembrane region" description="Helical" evidence="5">
    <location>
        <begin position="386"/>
        <end position="408"/>
    </location>
</feature>
<feature type="transmembrane region" description="Helical" evidence="5">
    <location>
        <begin position="155"/>
        <end position="174"/>
    </location>
</feature>
<dbReference type="Gene3D" id="1.20.1250.20">
    <property type="entry name" value="MFS general substrate transporter like domains"/>
    <property type="match status" value="2"/>
</dbReference>
<feature type="transmembrane region" description="Helical" evidence="5">
    <location>
        <begin position="328"/>
        <end position="348"/>
    </location>
</feature>
<dbReference type="SUPFAM" id="SSF103473">
    <property type="entry name" value="MFS general substrate transporter"/>
    <property type="match status" value="1"/>
</dbReference>
<feature type="transmembrane region" description="Helical" evidence="5">
    <location>
        <begin position="85"/>
        <end position="107"/>
    </location>
</feature>